<feature type="region of interest" description="Disordered" evidence="1">
    <location>
        <begin position="68"/>
        <end position="126"/>
    </location>
</feature>
<evidence type="ECO:0000313" key="3">
    <source>
        <dbReference type="Proteomes" id="UP000001935"/>
    </source>
</evidence>
<feature type="region of interest" description="Disordered" evidence="1">
    <location>
        <begin position="1"/>
        <end position="31"/>
    </location>
</feature>
<reference evidence="2 3" key="1">
    <citation type="submission" date="2006-01" db="EMBL/GenBank/DDBJ databases">
        <title>Complete sequence of Anaeromyxobacter dehalogenans 2CP-C.</title>
        <authorList>
            <consortium name="US DOE Joint Genome Institute"/>
            <person name="Copeland A."/>
            <person name="Lucas S."/>
            <person name="Lapidus A."/>
            <person name="Barry K."/>
            <person name="Detter J.C."/>
            <person name="Glavina T."/>
            <person name="Hammon N."/>
            <person name="Israni S."/>
            <person name="Pitluck S."/>
            <person name="Brettin T."/>
            <person name="Bruce D."/>
            <person name="Han C."/>
            <person name="Tapia R."/>
            <person name="Gilna P."/>
            <person name="Kiss H."/>
            <person name="Schmutz J."/>
            <person name="Larimer F."/>
            <person name="Land M."/>
            <person name="Kyrpides N."/>
            <person name="Anderson I."/>
            <person name="Sanford R.A."/>
            <person name="Ritalahti K.M."/>
            <person name="Thomas H.S."/>
            <person name="Kirby J.R."/>
            <person name="Zhulin I.B."/>
            <person name="Loeffler F.E."/>
            <person name="Richardson P."/>
        </authorList>
    </citation>
    <scope>NUCLEOTIDE SEQUENCE [LARGE SCALE GENOMIC DNA]</scope>
    <source>
        <strain evidence="2 3">2CP-C</strain>
    </source>
</reference>
<dbReference type="AlphaFoldDB" id="Q2IEM6"/>
<sequence length="144" mass="14324">MGAAPRRLARHGRGGAGPAATGGGVAEAAGVSPGVTASAPLARAGATGAPDARGVVSRRPASLLGAAAVEPGGGRCDPGRLGASSGSARDLARCPERPAQPHRGKRRPAGDLPVQLDRHGGEAQDVLDPDLLTVRLRLQNASRE</sequence>
<dbReference type="KEGG" id="ade:Adeh_3264"/>
<proteinExistence type="predicted"/>
<gene>
    <name evidence="2" type="ordered locus">Adeh_3264</name>
</gene>
<dbReference type="Proteomes" id="UP000001935">
    <property type="component" value="Chromosome"/>
</dbReference>
<dbReference type="STRING" id="290397.Adeh_3264"/>
<protein>
    <submittedName>
        <fullName evidence="2">Uncharacterized protein</fullName>
    </submittedName>
</protein>
<name>Q2IEM6_ANADE</name>
<accession>Q2IEM6</accession>
<feature type="compositionally biased region" description="Gly residues" evidence="1">
    <location>
        <begin position="14"/>
        <end position="25"/>
    </location>
</feature>
<organism evidence="2 3">
    <name type="scientific">Anaeromyxobacter dehalogenans (strain 2CP-C)</name>
    <dbReference type="NCBI Taxonomy" id="290397"/>
    <lineage>
        <taxon>Bacteria</taxon>
        <taxon>Pseudomonadati</taxon>
        <taxon>Myxococcota</taxon>
        <taxon>Myxococcia</taxon>
        <taxon>Myxococcales</taxon>
        <taxon>Cystobacterineae</taxon>
        <taxon>Anaeromyxobacteraceae</taxon>
        <taxon>Anaeromyxobacter</taxon>
    </lineage>
</organism>
<evidence type="ECO:0000256" key="1">
    <source>
        <dbReference type="SAM" id="MobiDB-lite"/>
    </source>
</evidence>
<dbReference type="EMBL" id="CP000251">
    <property type="protein sequence ID" value="ABC83032.1"/>
    <property type="molecule type" value="Genomic_DNA"/>
</dbReference>
<evidence type="ECO:0000313" key="2">
    <source>
        <dbReference type="EMBL" id="ABC83032.1"/>
    </source>
</evidence>
<dbReference type="HOGENOM" id="CLU_1792444_0_0_7"/>